<dbReference type="PANTHER" id="PTHR22617">
    <property type="entry name" value="CHEMOTAXIS SENSOR HISTIDINE KINASE-RELATED"/>
    <property type="match status" value="1"/>
</dbReference>
<dbReference type="EMBL" id="LS483372">
    <property type="protein sequence ID" value="SQF94628.1"/>
    <property type="molecule type" value="Genomic_DNA"/>
</dbReference>
<gene>
    <name evidence="1" type="primary">cheW_2</name>
    <name evidence="1" type="ORF">NCTC10038_05427</name>
</gene>
<dbReference type="Proteomes" id="UP000248640">
    <property type="component" value="Chromosome 1"/>
</dbReference>
<evidence type="ECO:0000313" key="1">
    <source>
        <dbReference type="EMBL" id="SQF94628.1"/>
    </source>
</evidence>
<dbReference type="GO" id="GO:0007165">
    <property type="term" value="P:signal transduction"/>
    <property type="evidence" value="ECO:0007669"/>
    <property type="project" value="InterPro"/>
</dbReference>
<dbReference type="GO" id="GO:0006935">
    <property type="term" value="P:chemotaxis"/>
    <property type="evidence" value="ECO:0007669"/>
    <property type="project" value="InterPro"/>
</dbReference>
<dbReference type="PANTHER" id="PTHR22617:SF41">
    <property type="entry name" value="CHEMOTAXIS SIGNAL TRANSDUCTION SYSTEM ADAPTOR PROTEIN CHEW"/>
    <property type="match status" value="1"/>
</dbReference>
<dbReference type="Gene3D" id="2.30.30.40">
    <property type="entry name" value="SH3 Domains"/>
    <property type="match status" value="1"/>
</dbReference>
<dbReference type="RefSeq" id="WP_053258249.1">
    <property type="nucleotide sequence ID" value="NZ_CBCRXZ010000007.1"/>
</dbReference>
<proteinExistence type="predicted"/>
<dbReference type="SMART" id="SM00260">
    <property type="entry name" value="CheW"/>
    <property type="match status" value="1"/>
</dbReference>
<evidence type="ECO:0000313" key="2">
    <source>
        <dbReference type="Proteomes" id="UP000248640"/>
    </source>
</evidence>
<organism evidence="1 2">
    <name type="scientific">Pseudomonas fluorescens</name>
    <dbReference type="NCBI Taxonomy" id="294"/>
    <lineage>
        <taxon>Bacteria</taxon>
        <taxon>Pseudomonadati</taxon>
        <taxon>Pseudomonadota</taxon>
        <taxon>Gammaproteobacteria</taxon>
        <taxon>Pseudomonadales</taxon>
        <taxon>Pseudomonadaceae</taxon>
        <taxon>Pseudomonas</taxon>
    </lineage>
</organism>
<dbReference type="PROSITE" id="PS50851">
    <property type="entry name" value="CHEW"/>
    <property type="match status" value="1"/>
</dbReference>
<sequence>MALSIESPGSTPVSSPSQYLTFELGDEMFAVGTLNVREIIEYGPITSVPLLPSSIRGVINLRGAAVPVLDLGVRFRGERTVQTSRTCFVILEVQSGAARKLVGIIVDAVSEVLEIADQDIEPSLNFGSDVRADFLLGIGKLESGFVLLLDIGRVLSLEHVEVLATLESSLPATPDSSLGTSL</sequence>
<dbReference type="InterPro" id="IPR036061">
    <property type="entry name" value="CheW-like_dom_sf"/>
</dbReference>
<reference evidence="1 2" key="1">
    <citation type="submission" date="2018-06" db="EMBL/GenBank/DDBJ databases">
        <authorList>
            <consortium name="Pathogen Informatics"/>
            <person name="Doyle S."/>
        </authorList>
    </citation>
    <scope>NUCLEOTIDE SEQUENCE [LARGE SCALE GENOMIC DNA]</scope>
    <source>
        <strain evidence="1 2">NCTC10038</strain>
    </source>
</reference>
<accession>A0A3M3XFB7</accession>
<dbReference type="GO" id="GO:0005829">
    <property type="term" value="C:cytosol"/>
    <property type="evidence" value="ECO:0007669"/>
    <property type="project" value="TreeGrafter"/>
</dbReference>
<dbReference type="SUPFAM" id="SSF50341">
    <property type="entry name" value="CheW-like"/>
    <property type="match status" value="1"/>
</dbReference>
<dbReference type="InterPro" id="IPR039315">
    <property type="entry name" value="CheW"/>
</dbReference>
<dbReference type="InterPro" id="IPR002545">
    <property type="entry name" value="CheW-lke_dom"/>
</dbReference>
<dbReference type="GeneID" id="61635342"/>
<dbReference type="Pfam" id="PF01584">
    <property type="entry name" value="CheW"/>
    <property type="match status" value="1"/>
</dbReference>
<dbReference type="AlphaFoldDB" id="A0A3M3XFB7"/>
<name>A0A3M3XFB7_PSEFL</name>
<protein>
    <submittedName>
        <fullName evidence="1">Chemotaxis protein CheW</fullName>
    </submittedName>
</protein>
<dbReference type="Gene3D" id="2.40.50.180">
    <property type="entry name" value="CheA-289, Domain 4"/>
    <property type="match status" value="1"/>
</dbReference>